<proteinExistence type="predicted"/>
<dbReference type="SUPFAM" id="SSF53850">
    <property type="entry name" value="Periplasmic binding protein-like II"/>
    <property type="match status" value="1"/>
</dbReference>
<dbReference type="SMART" id="SM00079">
    <property type="entry name" value="PBPe"/>
    <property type="match status" value="1"/>
</dbReference>
<reference evidence="4 5" key="1">
    <citation type="submission" date="2018-06" db="EMBL/GenBank/DDBJ databases">
        <title>Thermoflavimicrobium daqus sp. nov., a thermophilic microbe isolated from Moutai-flavour Daqu.</title>
        <authorList>
            <person name="Wang X."/>
            <person name="Zhou H."/>
        </authorList>
    </citation>
    <scope>NUCLEOTIDE SEQUENCE [LARGE SCALE GENOMIC DNA]</scope>
    <source>
        <strain evidence="4 5">FBKL4.011</strain>
    </source>
</reference>
<dbReference type="Proteomes" id="UP000251213">
    <property type="component" value="Unassembled WGS sequence"/>
</dbReference>
<gene>
    <name evidence="4" type="ORF">DL897_03515</name>
</gene>
<protein>
    <submittedName>
        <fullName evidence="4">Basic amino acid ABC transporter substrate-binding protein</fullName>
    </submittedName>
</protein>
<sequence length="286" mass="31832">MKKAWNFPFIFLIASIFFLTSCNMKIGFGGKESSANGKRLLIATDAQFPPFTTLGTNGVISGFDVDIFNAIIKEVGMDADFKHVGWDPIFTEVLQGKADASICSITITPERQKKYDFTNPYFTTKQLILVPIESNARSLSYLRGSKIGTLVSSTGSEAVKKEFGENYSKLKEFDDIPSAIKELEAGRLNAVVTDSAVVQYYIKTLQKAEIKKQETLTNKNEKAIFVVQIGSTKIKAIEDPFFPAESYGIMVKKGNKELLNKLNEGLAKIKSNGTYDQIYKKYFGDQ</sequence>
<evidence type="ECO:0000259" key="3">
    <source>
        <dbReference type="SMART" id="SM00079"/>
    </source>
</evidence>
<dbReference type="PANTHER" id="PTHR35936:SF17">
    <property type="entry name" value="ARGININE-BINDING EXTRACELLULAR PROTEIN ARTP"/>
    <property type="match status" value="1"/>
</dbReference>
<feature type="domain" description="Ionotropic glutamate receptor C-terminal" evidence="3">
    <location>
        <begin position="39"/>
        <end position="285"/>
    </location>
</feature>
<organism evidence="4 5">
    <name type="scientific">Thermoflavimicrobium daqui</name>
    <dbReference type="NCBI Taxonomy" id="2137476"/>
    <lineage>
        <taxon>Bacteria</taxon>
        <taxon>Bacillati</taxon>
        <taxon>Bacillota</taxon>
        <taxon>Bacilli</taxon>
        <taxon>Bacillales</taxon>
        <taxon>Thermoactinomycetaceae</taxon>
        <taxon>Thermoflavimicrobium</taxon>
    </lineage>
</organism>
<dbReference type="Gene3D" id="3.40.190.10">
    <property type="entry name" value="Periplasmic binding protein-like II"/>
    <property type="match status" value="2"/>
</dbReference>
<accession>A0A364K707</accession>
<dbReference type="PANTHER" id="PTHR35936">
    <property type="entry name" value="MEMBRANE-BOUND LYTIC MUREIN TRANSGLYCOSYLASE F"/>
    <property type="match status" value="1"/>
</dbReference>
<reference evidence="4 5" key="2">
    <citation type="submission" date="2018-06" db="EMBL/GenBank/DDBJ databases">
        <authorList>
            <person name="Zhirakovskaya E."/>
        </authorList>
    </citation>
    <scope>NUCLEOTIDE SEQUENCE [LARGE SCALE GENOMIC DNA]</scope>
    <source>
        <strain evidence="4 5">FBKL4.011</strain>
    </source>
</reference>
<dbReference type="AlphaFoldDB" id="A0A364K707"/>
<dbReference type="RefSeq" id="WP_113657770.1">
    <property type="nucleotide sequence ID" value="NZ_KZ845664.1"/>
</dbReference>
<dbReference type="OrthoDB" id="9774451at2"/>
<dbReference type="CDD" id="cd13624">
    <property type="entry name" value="PBP2_Arg_Lys_His"/>
    <property type="match status" value="1"/>
</dbReference>
<keyword evidence="1" id="KW-0732">Signal</keyword>
<dbReference type="GO" id="GO:0016020">
    <property type="term" value="C:membrane"/>
    <property type="evidence" value="ECO:0007669"/>
    <property type="project" value="InterPro"/>
</dbReference>
<evidence type="ECO:0000313" key="4">
    <source>
        <dbReference type="EMBL" id="RAL26085.1"/>
    </source>
</evidence>
<comment type="caution">
    <text evidence="4">The sequence shown here is derived from an EMBL/GenBank/DDBJ whole genome shotgun (WGS) entry which is preliminary data.</text>
</comment>
<evidence type="ECO:0000313" key="5">
    <source>
        <dbReference type="Proteomes" id="UP000251213"/>
    </source>
</evidence>
<dbReference type="InterPro" id="IPR001638">
    <property type="entry name" value="Solute-binding_3/MltF_N"/>
</dbReference>
<keyword evidence="5" id="KW-1185">Reference proteome</keyword>
<dbReference type="InterPro" id="IPR001320">
    <property type="entry name" value="Iontro_rcpt_C"/>
</dbReference>
<feature type="domain" description="Solute-binding protein family 3/N-terminal" evidence="2">
    <location>
        <begin position="39"/>
        <end position="286"/>
    </location>
</feature>
<evidence type="ECO:0000256" key="1">
    <source>
        <dbReference type="ARBA" id="ARBA00022729"/>
    </source>
</evidence>
<evidence type="ECO:0000259" key="2">
    <source>
        <dbReference type="SMART" id="SM00062"/>
    </source>
</evidence>
<name>A0A364K707_9BACL</name>
<dbReference type="Pfam" id="PF00497">
    <property type="entry name" value="SBP_bac_3"/>
    <property type="match status" value="1"/>
</dbReference>
<dbReference type="PROSITE" id="PS51257">
    <property type="entry name" value="PROKAR_LIPOPROTEIN"/>
    <property type="match status" value="1"/>
</dbReference>
<dbReference type="EMBL" id="QJKK01000002">
    <property type="protein sequence ID" value="RAL26085.1"/>
    <property type="molecule type" value="Genomic_DNA"/>
</dbReference>
<dbReference type="SMART" id="SM00062">
    <property type="entry name" value="PBPb"/>
    <property type="match status" value="1"/>
</dbReference>
<dbReference type="GO" id="GO:0015276">
    <property type="term" value="F:ligand-gated monoatomic ion channel activity"/>
    <property type="evidence" value="ECO:0007669"/>
    <property type="project" value="InterPro"/>
</dbReference>